<evidence type="ECO:0008006" key="3">
    <source>
        <dbReference type="Google" id="ProtNLM"/>
    </source>
</evidence>
<protein>
    <recommendedName>
        <fullName evidence="3">YdaS antitoxin of YdaST toxin-antitoxin system</fullName>
    </recommendedName>
</protein>
<dbReference type="Gene3D" id="1.10.260.40">
    <property type="entry name" value="lambda repressor-like DNA-binding domains"/>
    <property type="match status" value="1"/>
</dbReference>
<organism evidence="1 2">
    <name type="scientific">Roseibium hamelinense</name>
    <dbReference type="NCBI Taxonomy" id="150831"/>
    <lineage>
        <taxon>Bacteria</taxon>
        <taxon>Pseudomonadati</taxon>
        <taxon>Pseudomonadota</taxon>
        <taxon>Alphaproteobacteria</taxon>
        <taxon>Hyphomicrobiales</taxon>
        <taxon>Stappiaceae</taxon>
        <taxon>Roseibium</taxon>
    </lineage>
</organism>
<dbReference type="GO" id="GO:0003677">
    <property type="term" value="F:DNA binding"/>
    <property type="evidence" value="ECO:0007669"/>
    <property type="project" value="InterPro"/>
</dbReference>
<name>A0A562SF43_9HYPH</name>
<dbReference type="OrthoDB" id="8455556at2"/>
<reference evidence="1 2" key="1">
    <citation type="submission" date="2019-07" db="EMBL/GenBank/DDBJ databases">
        <title>Genomic Encyclopedia of Archaeal and Bacterial Type Strains, Phase II (KMG-II): from individual species to whole genera.</title>
        <authorList>
            <person name="Goeker M."/>
        </authorList>
    </citation>
    <scope>NUCLEOTIDE SEQUENCE [LARGE SCALE GENOMIC DNA]</scope>
    <source>
        <strain evidence="1 2">ATCC BAA-252</strain>
    </source>
</reference>
<keyword evidence="2" id="KW-1185">Reference proteome</keyword>
<dbReference type="RefSeq" id="WP_145347097.1">
    <property type="nucleotide sequence ID" value="NZ_SMLY01000079.1"/>
</dbReference>
<evidence type="ECO:0000313" key="2">
    <source>
        <dbReference type="Proteomes" id="UP000320593"/>
    </source>
</evidence>
<accession>A0A562SF43</accession>
<dbReference type="EMBL" id="VLLF01000012">
    <property type="protein sequence ID" value="TWI79959.1"/>
    <property type="molecule type" value="Genomic_DNA"/>
</dbReference>
<proteinExistence type="predicted"/>
<dbReference type="SUPFAM" id="SSF47413">
    <property type="entry name" value="lambda repressor-like DNA-binding domains"/>
    <property type="match status" value="1"/>
</dbReference>
<dbReference type="Proteomes" id="UP000320593">
    <property type="component" value="Unassembled WGS sequence"/>
</dbReference>
<gene>
    <name evidence="1" type="ORF">JM93_04071</name>
</gene>
<sequence>MNADEFQHWCQRMGFKSTAATAEALGIGSRNTIAKFRKQGAPRYIALACAALVNNLPPYATPDADAAAKESSQHAA</sequence>
<dbReference type="AlphaFoldDB" id="A0A562SF43"/>
<comment type="caution">
    <text evidence="1">The sequence shown here is derived from an EMBL/GenBank/DDBJ whole genome shotgun (WGS) entry which is preliminary data.</text>
</comment>
<evidence type="ECO:0000313" key="1">
    <source>
        <dbReference type="EMBL" id="TWI79959.1"/>
    </source>
</evidence>
<dbReference type="InterPro" id="IPR010982">
    <property type="entry name" value="Lambda_DNA-bd_dom_sf"/>
</dbReference>